<dbReference type="Pfam" id="PF23840">
    <property type="entry name" value="Phage_tail_terminator"/>
    <property type="match status" value="1"/>
</dbReference>
<dbReference type="EMBL" id="SEUK01000031">
    <property type="protein sequence ID" value="KAA1165481.1"/>
    <property type="molecule type" value="Genomic_DNA"/>
</dbReference>
<reference evidence="1 2" key="1">
    <citation type="submission" date="2019-01" db="EMBL/GenBank/DDBJ databases">
        <title>Genome sequences of marine Pseudoalteromonas species.</title>
        <authorList>
            <person name="Boraston A.B."/>
            <person name="Hehemann J.-H."/>
            <person name="Vickers C.J."/>
            <person name="Salama-Alber O."/>
            <person name="Abe K."/>
            <person name="Hettle A.J."/>
        </authorList>
    </citation>
    <scope>NUCLEOTIDE SEQUENCE [LARGE SCALE GENOMIC DNA]</scope>
    <source>
        <strain evidence="1 2">PS42</strain>
    </source>
</reference>
<dbReference type="InterPro" id="IPR056912">
    <property type="entry name" value="Phage_JBD30_tail_term-like"/>
</dbReference>
<name>A0AB73BLQ5_9GAMM</name>
<protein>
    <submittedName>
        <fullName evidence="1">Uncharacterized protein</fullName>
    </submittedName>
</protein>
<organism evidence="1 2">
    <name type="scientific">Pseudoalteromonas fuliginea</name>
    <dbReference type="NCBI Taxonomy" id="1872678"/>
    <lineage>
        <taxon>Bacteria</taxon>
        <taxon>Pseudomonadati</taxon>
        <taxon>Pseudomonadota</taxon>
        <taxon>Gammaproteobacteria</taxon>
        <taxon>Alteromonadales</taxon>
        <taxon>Pseudoalteromonadaceae</taxon>
        <taxon>Pseudoalteromonas</taxon>
    </lineage>
</organism>
<accession>A0AB73BLQ5</accession>
<dbReference type="AlphaFoldDB" id="A0AB73BLQ5"/>
<sequence length="140" mass="15650">MFDITDDYLAAHEPLKTALETVPNIKQVNYITDLADLGESSQRTPCLHFLYFGDQLPDTANAGNLMQIKQTWLVILVVRQGRKENAGPHLVNTIRALAGKKAGDTGPWLRVNSPIKPRFTKGFAYYPLAFTCQMRMKGAL</sequence>
<dbReference type="Proteomes" id="UP000324162">
    <property type="component" value="Unassembled WGS sequence"/>
</dbReference>
<evidence type="ECO:0000313" key="2">
    <source>
        <dbReference type="Proteomes" id="UP000324162"/>
    </source>
</evidence>
<gene>
    <name evidence="1" type="ORF">EU508_00680</name>
</gene>
<dbReference type="RefSeq" id="WP_149613308.1">
    <property type="nucleotide sequence ID" value="NZ_SEUK01000031.1"/>
</dbReference>
<evidence type="ECO:0000313" key="1">
    <source>
        <dbReference type="EMBL" id="KAA1165481.1"/>
    </source>
</evidence>
<comment type="caution">
    <text evidence="1">The sequence shown here is derived from an EMBL/GenBank/DDBJ whole genome shotgun (WGS) entry which is preliminary data.</text>
</comment>
<proteinExistence type="predicted"/>